<dbReference type="GO" id="GO:0009273">
    <property type="term" value="P:peptidoglycan-based cell wall biogenesis"/>
    <property type="evidence" value="ECO:0007669"/>
    <property type="project" value="TreeGrafter"/>
</dbReference>
<evidence type="ECO:0008006" key="9">
    <source>
        <dbReference type="Google" id="ProtNLM"/>
    </source>
</evidence>
<dbReference type="GO" id="GO:0005886">
    <property type="term" value="C:plasma membrane"/>
    <property type="evidence" value="ECO:0007669"/>
    <property type="project" value="TreeGrafter"/>
</dbReference>
<dbReference type="Pfam" id="PF01148">
    <property type="entry name" value="CTP_transf_1"/>
    <property type="match status" value="1"/>
</dbReference>
<sequence>MDLGLPFMLDLTANALVAMLVVLAMLVVASITQWRLRSRLSPEAHLELKQRINSWWIMVAVVFTALMIGQTASLIFFAILSFIALREIFSILPVRISDRRLILALYLMVPLQYYWIAKDWYGMFIVFIPVYLFLLIPFGLLILGETKGFIRAVGSYQWAIMTTVFAISHVAYLLMLPADQNASGGGVGLVLYLVFLTQFNDVAQYIWGKKFGERKIVPTISPNKTWAGFLGGIATTTLLGGLLAPWLTPMSFWQGLAAGLLIGCAGFVGDLTISAVKRDLRIKDTSQLIPGHGGILDRIDSLMYTAPLFFHFLFYTSY</sequence>
<evidence type="ECO:0000256" key="2">
    <source>
        <dbReference type="ARBA" id="ARBA00010185"/>
    </source>
</evidence>
<comment type="subcellular location">
    <subcellularLocation>
        <location evidence="1">Membrane</location>
        <topology evidence="1">Multi-pass membrane protein</topology>
    </subcellularLocation>
</comment>
<comment type="caution">
    <text evidence="8">The sequence shown here is derived from an EMBL/GenBank/DDBJ whole genome shotgun (WGS) entry which is preliminary data.</text>
</comment>
<dbReference type="PROSITE" id="PS01315">
    <property type="entry name" value="CDS"/>
    <property type="match status" value="1"/>
</dbReference>
<name>A0A0F9W928_9ZZZZ</name>
<dbReference type="EMBL" id="LAZR01000323">
    <property type="protein sequence ID" value="KKN74583.1"/>
    <property type="molecule type" value="Genomic_DNA"/>
</dbReference>
<feature type="transmembrane region" description="Helical" evidence="7">
    <location>
        <begin position="101"/>
        <end position="117"/>
    </location>
</feature>
<comment type="similarity">
    <text evidence="2">Belongs to the CDS family.</text>
</comment>
<dbReference type="AlphaFoldDB" id="A0A0F9W928"/>
<keyword evidence="5 7" id="KW-1133">Transmembrane helix</keyword>
<keyword evidence="6 7" id="KW-0472">Membrane</keyword>
<keyword evidence="3" id="KW-0808">Transferase</keyword>
<accession>A0A0F9W928</accession>
<feature type="transmembrane region" description="Helical" evidence="7">
    <location>
        <begin position="74"/>
        <end position="94"/>
    </location>
</feature>
<feature type="transmembrane region" description="Helical" evidence="7">
    <location>
        <begin position="156"/>
        <end position="175"/>
    </location>
</feature>
<dbReference type="GO" id="GO:0016772">
    <property type="term" value="F:transferase activity, transferring phosphorus-containing groups"/>
    <property type="evidence" value="ECO:0007669"/>
    <property type="project" value="InterPro"/>
</dbReference>
<protein>
    <recommendedName>
        <fullName evidence="9">Phosphatidate cytidylyltransferase</fullName>
    </recommendedName>
</protein>
<evidence type="ECO:0000256" key="4">
    <source>
        <dbReference type="ARBA" id="ARBA00022692"/>
    </source>
</evidence>
<feature type="transmembrane region" description="Helical" evidence="7">
    <location>
        <begin position="187"/>
        <end position="207"/>
    </location>
</feature>
<reference evidence="8" key="1">
    <citation type="journal article" date="2015" name="Nature">
        <title>Complex archaea that bridge the gap between prokaryotes and eukaryotes.</title>
        <authorList>
            <person name="Spang A."/>
            <person name="Saw J.H."/>
            <person name="Jorgensen S.L."/>
            <person name="Zaremba-Niedzwiedzka K."/>
            <person name="Martijn J."/>
            <person name="Lind A.E."/>
            <person name="van Eijk R."/>
            <person name="Schleper C."/>
            <person name="Guy L."/>
            <person name="Ettema T.J."/>
        </authorList>
    </citation>
    <scope>NUCLEOTIDE SEQUENCE</scope>
</reference>
<proteinExistence type="inferred from homology"/>
<feature type="transmembrane region" description="Helical" evidence="7">
    <location>
        <begin position="227"/>
        <end position="246"/>
    </location>
</feature>
<feature type="transmembrane region" description="Helical" evidence="7">
    <location>
        <begin position="123"/>
        <end position="144"/>
    </location>
</feature>
<evidence type="ECO:0000256" key="7">
    <source>
        <dbReference type="SAM" id="Phobius"/>
    </source>
</evidence>
<gene>
    <name evidence="8" type="ORF">LCGC14_0389040</name>
</gene>
<feature type="transmembrane region" description="Helical" evidence="7">
    <location>
        <begin position="12"/>
        <end position="31"/>
    </location>
</feature>
<dbReference type="PANTHER" id="PTHR43535">
    <property type="entry name" value="PHOSPHATIDATE CYTIDYLYLTRANSFERASE"/>
    <property type="match status" value="1"/>
</dbReference>
<evidence type="ECO:0000256" key="1">
    <source>
        <dbReference type="ARBA" id="ARBA00004141"/>
    </source>
</evidence>
<evidence type="ECO:0000256" key="3">
    <source>
        <dbReference type="ARBA" id="ARBA00022679"/>
    </source>
</evidence>
<keyword evidence="4 7" id="KW-0812">Transmembrane</keyword>
<feature type="transmembrane region" description="Helical" evidence="7">
    <location>
        <begin position="52"/>
        <end position="68"/>
    </location>
</feature>
<organism evidence="8">
    <name type="scientific">marine sediment metagenome</name>
    <dbReference type="NCBI Taxonomy" id="412755"/>
    <lineage>
        <taxon>unclassified sequences</taxon>
        <taxon>metagenomes</taxon>
        <taxon>ecological metagenomes</taxon>
    </lineage>
</organism>
<evidence type="ECO:0000313" key="8">
    <source>
        <dbReference type="EMBL" id="KKN74583.1"/>
    </source>
</evidence>
<dbReference type="InterPro" id="IPR000374">
    <property type="entry name" value="PC_trans"/>
</dbReference>
<evidence type="ECO:0000256" key="5">
    <source>
        <dbReference type="ARBA" id="ARBA00022989"/>
    </source>
</evidence>
<feature type="transmembrane region" description="Helical" evidence="7">
    <location>
        <begin position="252"/>
        <end position="273"/>
    </location>
</feature>
<dbReference type="PANTHER" id="PTHR43535:SF1">
    <property type="entry name" value="PHOSPHATIDATE CYTIDYLYLTRANSFERASE"/>
    <property type="match status" value="1"/>
</dbReference>
<evidence type="ECO:0000256" key="6">
    <source>
        <dbReference type="ARBA" id="ARBA00023136"/>
    </source>
</evidence>